<name>A0A2X2L9F3_SPHMU</name>
<reference evidence="1 3" key="1">
    <citation type="submission" date="2018-06" db="EMBL/GenBank/DDBJ databases">
        <authorList>
            <consortium name="Pathogen Informatics"/>
            <person name="Doyle S."/>
        </authorList>
    </citation>
    <scope>NUCLEOTIDE SEQUENCE [LARGE SCALE GENOMIC DNA]</scope>
    <source>
        <strain evidence="1 3">NCTC11343</strain>
    </source>
</reference>
<dbReference type="SUPFAM" id="SSF88659">
    <property type="entry name" value="Sigma3 and sigma4 domains of RNA polymerase sigma factors"/>
    <property type="match status" value="1"/>
</dbReference>
<dbReference type="GO" id="GO:0006352">
    <property type="term" value="P:DNA-templated transcription initiation"/>
    <property type="evidence" value="ECO:0007669"/>
    <property type="project" value="InterPro"/>
</dbReference>
<evidence type="ECO:0000313" key="2">
    <source>
        <dbReference type="EMBL" id="VXD05258.1"/>
    </source>
</evidence>
<accession>A0A654DHZ9</accession>
<dbReference type="Proteomes" id="UP000432350">
    <property type="component" value="Unassembled WGS sequence"/>
</dbReference>
<dbReference type="InterPro" id="IPR013324">
    <property type="entry name" value="RNA_pol_sigma_r3/r4-like"/>
</dbReference>
<dbReference type="InterPro" id="IPR013325">
    <property type="entry name" value="RNA_pol_sigma_r2"/>
</dbReference>
<organism evidence="1 3">
    <name type="scientific">Sphingobacterium multivorum</name>
    <dbReference type="NCBI Taxonomy" id="28454"/>
    <lineage>
        <taxon>Bacteria</taxon>
        <taxon>Pseudomonadati</taxon>
        <taxon>Bacteroidota</taxon>
        <taxon>Sphingobacteriia</taxon>
        <taxon>Sphingobacteriales</taxon>
        <taxon>Sphingobacteriaceae</taxon>
        <taxon>Sphingobacterium</taxon>
    </lineage>
</organism>
<accession>A0A2X2L9F3</accession>
<gene>
    <name evidence="1" type="ORF">NCTC11343_02434</name>
    <name evidence="2" type="ORF">SPHINGO8BC_60445</name>
</gene>
<dbReference type="SUPFAM" id="SSF88946">
    <property type="entry name" value="Sigma2 domain of RNA polymerase sigma factors"/>
    <property type="match status" value="1"/>
</dbReference>
<protein>
    <submittedName>
        <fullName evidence="1">RNA polymerase sigma factor, sigma-70 family</fullName>
    </submittedName>
</protein>
<dbReference type="EMBL" id="UAUU01000008">
    <property type="protein sequence ID" value="SPZ85870.1"/>
    <property type="molecule type" value="Genomic_DNA"/>
</dbReference>
<dbReference type="RefSeq" id="WP_286779318.1">
    <property type="nucleotide sequence ID" value="NZ_DAIQJZ010000081.1"/>
</dbReference>
<sequence length="184" mass="21184">MSINDIAMQQLINSNRTIDRQVLFMNLYKSTFPIVAKYISRMGGNLDEAKDVFQDALLVYYEKIHLKETPLNNAIGYLVGTAKNLWLKRYGQSSPNLSLDQVDIALTTEESPSSARLFRFLEIAGRKCLELLKSFYYDQMSLQEIADEYGYSGVRSATVQKFKCLEKVRESVKEKSLVYDDFME</sequence>
<dbReference type="EMBL" id="CABWMV010000025">
    <property type="protein sequence ID" value="VXD05258.1"/>
    <property type="molecule type" value="Genomic_DNA"/>
</dbReference>
<evidence type="ECO:0000313" key="1">
    <source>
        <dbReference type="EMBL" id="SPZ85870.1"/>
    </source>
</evidence>
<dbReference type="GO" id="GO:0003700">
    <property type="term" value="F:DNA-binding transcription factor activity"/>
    <property type="evidence" value="ECO:0007669"/>
    <property type="project" value="InterPro"/>
</dbReference>
<dbReference type="Gene3D" id="1.10.1740.10">
    <property type="match status" value="1"/>
</dbReference>
<dbReference type="Proteomes" id="UP000251241">
    <property type="component" value="Unassembled WGS sequence"/>
</dbReference>
<reference evidence="2 4" key="2">
    <citation type="submission" date="2019-10" db="EMBL/GenBank/DDBJ databases">
        <authorList>
            <person name="Karimi E."/>
        </authorList>
    </citation>
    <scope>NUCLEOTIDE SEQUENCE [LARGE SCALE GENOMIC DNA]</scope>
    <source>
        <strain evidence="2">Sphingobacterium sp. 8BC</strain>
    </source>
</reference>
<evidence type="ECO:0000313" key="3">
    <source>
        <dbReference type="Proteomes" id="UP000251241"/>
    </source>
</evidence>
<evidence type="ECO:0000313" key="4">
    <source>
        <dbReference type="Proteomes" id="UP000432350"/>
    </source>
</evidence>
<dbReference type="AlphaFoldDB" id="A0A2X2L9F3"/>
<proteinExistence type="predicted"/>